<reference evidence="2" key="2">
    <citation type="submission" date="2023-05" db="EMBL/GenBank/DDBJ databases">
        <authorList>
            <consortium name="Lawrence Berkeley National Laboratory"/>
            <person name="Steindorff A."/>
            <person name="Hensen N."/>
            <person name="Bonometti L."/>
            <person name="Westerberg I."/>
            <person name="Brannstrom I.O."/>
            <person name="Guillou S."/>
            <person name="Cros-Aarteil S."/>
            <person name="Calhoun S."/>
            <person name="Haridas S."/>
            <person name="Kuo A."/>
            <person name="Mondo S."/>
            <person name="Pangilinan J."/>
            <person name="Riley R."/>
            <person name="Labutti K."/>
            <person name="Andreopoulos B."/>
            <person name="Lipzen A."/>
            <person name="Chen C."/>
            <person name="Yanf M."/>
            <person name="Daum C."/>
            <person name="Ng V."/>
            <person name="Clum A."/>
            <person name="Ohm R."/>
            <person name="Martin F."/>
            <person name="Silar P."/>
            <person name="Natvig D."/>
            <person name="Lalanne C."/>
            <person name="Gautier V."/>
            <person name="Ament-Velasquez S.L."/>
            <person name="Kruys A."/>
            <person name="Hutchinson M.I."/>
            <person name="Powell A.J."/>
            <person name="Barry K."/>
            <person name="Miller A.N."/>
            <person name="Grigoriev I.V."/>
            <person name="Debuchy R."/>
            <person name="Gladieux P."/>
            <person name="Thoren M.H."/>
            <person name="Johannesson H."/>
        </authorList>
    </citation>
    <scope>NUCLEOTIDE SEQUENCE</scope>
    <source>
        <strain evidence="2">PSN309</strain>
    </source>
</reference>
<protein>
    <submittedName>
        <fullName evidence="2">Uncharacterized protein</fullName>
    </submittedName>
</protein>
<sequence>MAHYQPDISSLRGRRYLSFPPPHRNSGADTGDLQEISSFVARHLVPAISDHSDRPIKLVLNFGHLIDTRDDGTFRRPANDDSNTIIYNAPGATVSLRDPSHCEPAYGCGTASHLCRYCRGSGLAEYRFERIPPPPPPPPPLEPPLPVGRLEPLPRRVRIRTPPPPPPPPRPIPLESHRIRRAESPDTYYDNDYPEVEDDHLDTRRIGLGNHRRERSPSPVITCDGRERSRSRSRSRSRESRSRSYAHSHSRSPSPPPLPLRRPESSLKGPSHTHGGIRRRRYDPSSHEDYFFDHAQLKLTGCKICSTIQQVDGDGYCDACRYEIAVPREILGPTAHGPDFVQIASEAQRSKMRSDRIKALRNRHFKEIERERRRIEERQRQREEENTRPRRTAAEVLEGYSSRDRERSRRQEQQQQRCGLDHDEYAEDCNDADFEVRWPRRRSRKGFREQDEEV</sequence>
<feature type="compositionally biased region" description="Basic and acidic residues" evidence="1">
    <location>
        <begin position="224"/>
        <end position="242"/>
    </location>
</feature>
<proteinExistence type="predicted"/>
<gene>
    <name evidence="2" type="ORF">QBC35DRAFT_454125</name>
</gene>
<name>A0AAN6WSP2_9PEZI</name>
<feature type="compositionally biased region" description="Basic and acidic residues" evidence="1">
    <location>
        <begin position="401"/>
        <end position="412"/>
    </location>
</feature>
<keyword evidence="3" id="KW-1185">Reference proteome</keyword>
<evidence type="ECO:0000313" key="2">
    <source>
        <dbReference type="EMBL" id="KAK4185607.1"/>
    </source>
</evidence>
<feature type="region of interest" description="Disordered" evidence="1">
    <location>
        <begin position="1"/>
        <end position="31"/>
    </location>
</feature>
<feature type="compositionally biased region" description="Basic and acidic residues" evidence="1">
    <location>
        <begin position="376"/>
        <end position="388"/>
    </location>
</feature>
<dbReference type="AlphaFoldDB" id="A0AAN6WSP2"/>
<comment type="caution">
    <text evidence="2">The sequence shown here is derived from an EMBL/GenBank/DDBJ whole genome shotgun (WGS) entry which is preliminary data.</text>
</comment>
<feature type="compositionally biased region" description="Pro residues" evidence="1">
    <location>
        <begin position="161"/>
        <end position="172"/>
    </location>
</feature>
<evidence type="ECO:0000313" key="3">
    <source>
        <dbReference type="Proteomes" id="UP001302126"/>
    </source>
</evidence>
<dbReference type="EMBL" id="MU864445">
    <property type="protein sequence ID" value="KAK4185607.1"/>
    <property type="molecule type" value="Genomic_DNA"/>
</dbReference>
<feature type="region of interest" description="Disordered" evidence="1">
    <location>
        <begin position="376"/>
        <end position="424"/>
    </location>
</feature>
<feature type="region of interest" description="Disordered" evidence="1">
    <location>
        <begin position="207"/>
        <end position="283"/>
    </location>
</feature>
<dbReference type="Proteomes" id="UP001302126">
    <property type="component" value="Unassembled WGS sequence"/>
</dbReference>
<evidence type="ECO:0000256" key="1">
    <source>
        <dbReference type="SAM" id="MobiDB-lite"/>
    </source>
</evidence>
<reference evidence="2" key="1">
    <citation type="journal article" date="2023" name="Mol. Phylogenet. Evol.">
        <title>Genome-scale phylogeny and comparative genomics of the fungal order Sordariales.</title>
        <authorList>
            <person name="Hensen N."/>
            <person name="Bonometti L."/>
            <person name="Westerberg I."/>
            <person name="Brannstrom I.O."/>
            <person name="Guillou S."/>
            <person name="Cros-Aarteil S."/>
            <person name="Calhoun S."/>
            <person name="Haridas S."/>
            <person name="Kuo A."/>
            <person name="Mondo S."/>
            <person name="Pangilinan J."/>
            <person name="Riley R."/>
            <person name="LaButti K."/>
            <person name="Andreopoulos B."/>
            <person name="Lipzen A."/>
            <person name="Chen C."/>
            <person name="Yan M."/>
            <person name="Daum C."/>
            <person name="Ng V."/>
            <person name="Clum A."/>
            <person name="Steindorff A."/>
            <person name="Ohm R.A."/>
            <person name="Martin F."/>
            <person name="Silar P."/>
            <person name="Natvig D.O."/>
            <person name="Lalanne C."/>
            <person name="Gautier V."/>
            <person name="Ament-Velasquez S.L."/>
            <person name="Kruys A."/>
            <person name="Hutchinson M.I."/>
            <person name="Powell A.J."/>
            <person name="Barry K."/>
            <person name="Miller A.N."/>
            <person name="Grigoriev I.V."/>
            <person name="Debuchy R."/>
            <person name="Gladieux P."/>
            <person name="Hiltunen Thoren M."/>
            <person name="Johannesson H."/>
        </authorList>
    </citation>
    <scope>NUCLEOTIDE SEQUENCE</scope>
    <source>
        <strain evidence="2">PSN309</strain>
    </source>
</reference>
<organism evidence="2 3">
    <name type="scientific">Podospora australis</name>
    <dbReference type="NCBI Taxonomy" id="1536484"/>
    <lineage>
        <taxon>Eukaryota</taxon>
        <taxon>Fungi</taxon>
        <taxon>Dikarya</taxon>
        <taxon>Ascomycota</taxon>
        <taxon>Pezizomycotina</taxon>
        <taxon>Sordariomycetes</taxon>
        <taxon>Sordariomycetidae</taxon>
        <taxon>Sordariales</taxon>
        <taxon>Podosporaceae</taxon>
        <taxon>Podospora</taxon>
    </lineage>
</organism>
<accession>A0AAN6WSP2</accession>
<feature type="compositionally biased region" description="Pro residues" evidence="1">
    <location>
        <begin position="131"/>
        <end position="146"/>
    </location>
</feature>
<feature type="region of interest" description="Disordered" evidence="1">
    <location>
        <begin position="129"/>
        <end position="179"/>
    </location>
</feature>